<comment type="caution">
    <text evidence="1">The sequence shown here is derived from an EMBL/GenBank/DDBJ whole genome shotgun (WGS) entry which is preliminary data.</text>
</comment>
<dbReference type="EMBL" id="BBMS01000076">
    <property type="protein sequence ID" value="GAL29884.1"/>
    <property type="molecule type" value="Genomic_DNA"/>
</dbReference>
<sequence length="48" mass="5368">MKVNKPHVLPVLENGVLVGILSRAEVMKAVRPIYGERLNVVERELETA</sequence>
<gene>
    <name evidence="1" type="ORF">JCM19239_5698</name>
</gene>
<evidence type="ECO:0000313" key="2">
    <source>
        <dbReference type="Proteomes" id="UP000029223"/>
    </source>
</evidence>
<dbReference type="SUPFAM" id="SSF54631">
    <property type="entry name" value="CBS-domain pair"/>
    <property type="match status" value="1"/>
</dbReference>
<protein>
    <submittedName>
        <fullName evidence="1">Formate efflux transporter</fullName>
    </submittedName>
</protein>
<reference evidence="2" key="1">
    <citation type="submission" date="2014-09" db="EMBL/GenBank/DDBJ databases">
        <title>Vibrio variabilis JCM 19239. (C206) whole genome shotgun sequence.</title>
        <authorList>
            <person name="Sawabe T."/>
            <person name="Meirelles P."/>
            <person name="Nakanishi M."/>
            <person name="Sayaka M."/>
            <person name="Hattori M."/>
            <person name="Ohkuma M."/>
        </authorList>
    </citation>
    <scope>NUCLEOTIDE SEQUENCE [LARGE SCALE GENOMIC DNA]</scope>
    <source>
        <strain evidence="2">JCM 19239</strain>
    </source>
</reference>
<keyword evidence="2" id="KW-1185">Reference proteome</keyword>
<dbReference type="Proteomes" id="UP000029223">
    <property type="component" value="Unassembled WGS sequence"/>
</dbReference>
<evidence type="ECO:0000313" key="1">
    <source>
        <dbReference type="EMBL" id="GAL29884.1"/>
    </source>
</evidence>
<reference evidence="2" key="2">
    <citation type="submission" date="2014-09" db="EMBL/GenBank/DDBJ databases">
        <authorList>
            <consortium name="NBRP consortium"/>
            <person name="Sawabe T."/>
            <person name="Meirelles P."/>
            <person name="Nakanishi M."/>
            <person name="Sayaka M."/>
            <person name="Hattori M."/>
            <person name="Ohkuma M."/>
        </authorList>
    </citation>
    <scope>NUCLEOTIDE SEQUENCE [LARGE SCALE GENOMIC DNA]</scope>
    <source>
        <strain evidence="2">JCM 19239</strain>
    </source>
</reference>
<accession>A0ABQ0JMA9</accession>
<organism evidence="1 2">
    <name type="scientific">Vibrio variabilis</name>
    <dbReference type="NCBI Taxonomy" id="990271"/>
    <lineage>
        <taxon>Bacteria</taxon>
        <taxon>Pseudomonadati</taxon>
        <taxon>Pseudomonadota</taxon>
        <taxon>Gammaproteobacteria</taxon>
        <taxon>Vibrionales</taxon>
        <taxon>Vibrionaceae</taxon>
        <taxon>Vibrio</taxon>
    </lineage>
</organism>
<proteinExistence type="predicted"/>
<name>A0ABQ0JMA9_9VIBR</name>
<dbReference type="InterPro" id="IPR046342">
    <property type="entry name" value="CBS_dom_sf"/>
</dbReference>